<keyword evidence="6 12" id="KW-0479">Metal-binding</keyword>
<evidence type="ECO:0000256" key="1">
    <source>
        <dbReference type="ARBA" id="ARBA00004496"/>
    </source>
</evidence>
<name>A0A7C0XBN2_UNCW3</name>
<evidence type="ECO:0000256" key="3">
    <source>
        <dbReference type="ARBA" id="ARBA00011245"/>
    </source>
</evidence>
<evidence type="ECO:0000313" key="14">
    <source>
        <dbReference type="EMBL" id="HDM90704.1"/>
    </source>
</evidence>
<dbReference type="InterPro" id="IPR015803">
    <property type="entry name" value="Cys-tRNA-ligase"/>
</dbReference>
<dbReference type="InterPro" id="IPR015273">
    <property type="entry name" value="Cys-tRNA-synt_Ia_DALR"/>
</dbReference>
<dbReference type="NCBIfam" id="TIGR00435">
    <property type="entry name" value="cysS"/>
    <property type="match status" value="1"/>
</dbReference>
<dbReference type="GO" id="GO:0008270">
    <property type="term" value="F:zinc ion binding"/>
    <property type="evidence" value="ECO:0007669"/>
    <property type="project" value="UniProtKB-UniRule"/>
</dbReference>
<dbReference type="GO" id="GO:0005524">
    <property type="term" value="F:ATP binding"/>
    <property type="evidence" value="ECO:0007669"/>
    <property type="project" value="UniProtKB-UniRule"/>
</dbReference>
<comment type="catalytic activity">
    <reaction evidence="12">
        <text>tRNA(Cys) + L-cysteine + ATP = L-cysteinyl-tRNA(Cys) + AMP + diphosphate</text>
        <dbReference type="Rhea" id="RHEA:17773"/>
        <dbReference type="Rhea" id="RHEA-COMP:9661"/>
        <dbReference type="Rhea" id="RHEA-COMP:9679"/>
        <dbReference type="ChEBI" id="CHEBI:30616"/>
        <dbReference type="ChEBI" id="CHEBI:33019"/>
        <dbReference type="ChEBI" id="CHEBI:35235"/>
        <dbReference type="ChEBI" id="CHEBI:78442"/>
        <dbReference type="ChEBI" id="CHEBI:78517"/>
        <dbReference type="ChEBI" id="CHEBI:456215"/>
        <dbReference type="EC" id="6.1.1.16"/>
    </reaction>
</comment>
<dbReference type="Pfam" id="PF09190">
    <property type="entry name" value="DALR_2"/>
    <property type="match status" value="1"/>
</dbReference>
<dbReference type="EC" id="6.1.1.16" evidence="12"/>
<feature type="short sequence motif" description="'KMSKS' region" evidence="12">
    <location>
        <begin position="264"/>
        <end position="268"/>
    </location>
</feature>
<feature type="binding site" evidence="12">
    <location>
        <position position="27"/>
    </location>
    <ligand>
        <name>Zn(2+)</name>
        <dbReference type="ChEBI" id="CHEBI:29105"/>
    </ligand>
</feature>
<dbReference type="FunFam" id="3.40.50.620:FF:000009">
    <property type="entry name" value="Cysteine--tRNA ligase"/>
    <property type="match status" value="1"/>
</dbReference>
<evidence type="ECO:0000256" key="8">
    <source>
        <dbReference type="ARBA" id="ARBA00022833"/>
    </source>
</evidence>
<feature type="short sequence motif" description="'HIGH' region" evidence="12">
    <location>
        <begin position="29"/>
        <end position="39"/>
    </location>
</feature>
<feature type="domain" description="Cysteinyl-tRNA synthetase class Ia DALR" evidence="13">
    <location>
        <begin position="337"/>
        <end position="400"/>
    </location>
</feature>
<evidence type="ECO:0000256" key="12">
    <source>
        <dbReference type="HAMAP-Rule" id="MF_00041"/>
    </source>
</evidence>
<comment type="subcellular location">
    <subcellularLocation>
        <location evidence="1 12">Cytoplasm</location>
    </subcellularLocation>
</comment>
<dbReference type="PRINTS" id="PR00983">
    <property type="entry name" value="TRNASYNTHCYS"/>
</dbReference>
<comment type="caution">
    <text evidence="14">The sequence shown here is derived from an EMBL/GenBank/DDBJ whole genome shotgun (WGS) entry which is preliminary data.</text>
</comment>
<feature type="binding site" evidence="12">
    <location>
        <position position="236"/>
    </location>
    <ligand>
        <name>Zn(2+)</name>
        <dbReference type="ChEBI" id="CHEBI:29105"/>
    </ligand>
</feature>
<dbReference type="AlphaFoldDB" id="A0A7C0XBN2"/>
<gene>
    <name evidence="12" type="primary">cysS</name>
    <name evidence="14" type="ORF">ENG67_05835</name>
</gene>
<dbReference type="GO" id="GO:0006423">
    <property type="term" value="P:cysteinyl-tRNA aminoacylation"/>
    <property type="evidence" value="ECO:0007669"/>
    <property type="project" value="UniProtKB-UniRule"/>
</dbReference>
<comment type="cofactor">
    <cofactor evidence="12">
        <name>Zn(2+)</name>
        <dbReference type="ChEBI" id="CHEBI:29105"/>
    </cofactor>
    <text evidence="12">Binds 1 zinc ion per subunit.</text>
</comment>
<dbReference type="GO" id="GO:0005829">
    <property type="term" value="C:cytosol"/>
    <property type="evidence" value="ECO:0007669"/>
    <property type="project" value="TreeGrafter"/>
</dbReference>
<keyword evidence="5 12" id="KW-0436">Ligase</keyword>
<dbReference type="GO" id="GO:0004817">
    <property type="term" value="F:cysteine-tRNA ligase activity"/>
    <property type="evidence" value="ECO:0007669"/>
    <property type="project" value="UniProtKB-UniRule"/>
</dbReference>
<feature type="binding site" evidence="12">
    <location>
        <position position="207"/>
    </location>
    <ligand>
        <name>Zn(2+)</name>
        <dbReference type="ChEBI" id="CHEBI:29105"/>
    </ligand>
</feature>
<evidence type="ECO:0000256" key="9">
    <source>
        <dbReference type="ARBA" id="ARBA00022840"/>
    </source>
</evidence>
<sequence>MRIYNTLKRDKEFFKPVKEGHVGIYFCGMTVQDRPHLGHMRAFVVGDAVRRFFEFSGYEVNYVQNFTDIDDKIIDKSIREGVDWRKIGERYIEEYFRASDMMNLKRATFYPRATQHIQEIIEIVSLLEKKGIAYEREGNVYFDVTRFRGYGKLSGKKLEELVSGARVEPDPLKKNPFDFALWKAWKEGEPYWYSPWGKGRPGWHIECSAMSTHYLGQPFDIHGGGEDLIFPHHENEIAQAEAARDKPFVNYWLHVGYVKLAGEKMSKSTGRFTAIADLLERYDPNAIRLYLLQTHYRSPIEFSEENLTQAQRAWEKIEVFLSRFESAEPPSAEPPASFIEAMEDDFNTPRALGALFEGIREANSSLDAGDRDRARSIYGEILVMLGVLGFKPREKAEAAIDEIMDILLEVRKKLREEKNYAVADFIRDRLQEKGIILEDTPEGTRWRRGTR</sequence>
<evidence type="ECO:0000256" key="11">
    <source>
        <dbReference type="ARBA" id="ARBA00023146"/>
    </source>
</evidence>
<evidence type="ECO:0000256" key="6">
    <source>
        <dbReference type="ARBA" id="ARBA00022723"/>
    </source>
</evidence>
<dbReference type="InterPro" id="IPR014729">
    <property type="entry name" value="Rossmann-like_a/b/a_fold"/>
</dbReference>
<keyword evidence="9 12" id="KW-0067">ATP-binding</keyword>
<dbReference type="PANTHER" id="PTHR10890:SF3">
    <property type="entry name" value="CYSTEINE--TRNA LIGASE, CYTOPLASMIC"/>
    <property type="match status" value="1"/>
</dbReference>
<dbReference type="SUPFAM" id="SSF52374">
    <property type="entry name" value="Nucleotidylyl transferase"/>
    <property type="match status" value="1"/>
</dbReference>
<dbReference type="HAMAP" id="MF_00041">
    <property type="entry name" value="Cys_tRNA_synth"/>
    <property type="match status" value="1"/>
</dbReference>
<evidence type="ECO:0000256" key="2">
    <source>
        <dbReference type="ARBA" id="ARBA00005594"/>
    </source>
</evidence>
<evidence type="ECO:0000256" key="7">
    <source>
        <dbReference type="ARBA" id="ARBA00022741"/>
    </source>
</evidence>
<dbReference type="SUPFAM" id="SSF47323">
    <property type="entry name" value="Anticodon-binding domain of a subclass of class I aminoacyl-tRNA synthetases"/>
    <property type="match status" value="1"/>
</dbReference>
<accession>A0A7C0XBN2</accession>
<evidence type="ECO:0000256" key="10">
    <source>
        <dbReference type="ARBA" id="ARBA00022917"/>
    </source>
</evidence>
<dbReference type="Pfam" id="PF01406">
    <property type="entry name" value="tRNA-synt_1e"/>
    <property type="match status" value="1"/>
</dbReference>
<dbReference type="InterPro" id="IPR032678">
    <property type="entry name" value="tRNA-synt_1_cat_dom"/>
</dbReference>
<keyword evidence="4 12" id="KW-0963">Cytoplasm</keyword>
<keyword evidence="8 12" id="KW-0862">Zinc</keyword>
<protein>
    <recommendedName>
        <fullName evidence="12">Cysteine--tRNA ligase</fullName>
        <ecNumber evidence="12">6.1.1.16</ecNumber>
    </recommendedName>
    <alternativeName>
        <fullName evidence="12">Cysteinyl-tRNA synthetase</fullName>
        <shortName evidence="12">CysRS</shortName>
    </alternativeName>
</protein>
<evidence type="ECO:0000259" key="13">
    <source>
        <dbReference type="SMART" id="SM00840"/>
    </source>
</evidence>
<keyword evidence="11 12" id="KW-0030">Aminoacyl-tRNA synthetase</keyword>
<keyword evidence="10 12" id="KW-0648">Protein biosynthesis</keyword>
<dbReference type="EMBL" id="DRBW01000214">
    <property type="protein sequence ID" value="HDM90704.1"/>
    <property type="molecule type" value="Genomic_DNA"/>
</dbReference>
<keyword evidence="7 12" id="KW-0547">Nucleotide-binding</keyword>
<dbReference type="Proteomes" id="UP000885931">
    <property type="component" value="Unassembled WGS sequence"/>
</dbReference>
<feature type="binding site" evidence="12">
    <location>
        <position position="267"/>
    </location>
    <ligand>
        <name>ATP</name>
        <dbReference type="ChEBI" id="CHEBI:30616"/>
    </ligand>
</feature>
<dbReference type="InterPro" id="IPR024909">
    <property type="entry name" value="Cys-tRNA/MSH_ligase"/>
</dbReference>
<dbReference type="PANTHER" id="PTHR10890">
    <property type="entry name" value="CYSTEINYL-TRNA SYNTHETASE"/>
    <property type="match status" value="1"/>
</dbReference>
<evidence type="ECO:0000256" key="5">
    <source>
        <dbReference type="ARBA" id="ARBA00022598"/>
    </source>
</evidence>
<feature type="binding site" evidence="12">
    <location>
        <position position="232"/>
    </location>
    <ligand>
        <name>Zn(2+)</name>
        <dbReference type="ChEBI" id="CHEBI:29105"/>
    </ligand>
</feature>
<organism evidence="14">
    <name type="scientific">candidate division WOR-3 bacterium</name>
    <dbReference type="NCBI Taxonomy" id="2052148"/>
    <lineage>
        <taxon>Bacteria</taxon>
        <taxon>Bacteria division WOR-3</taxon>
    </lineage>
</organism>
<proteinExistence type="inferred from homology"/>
<dbReference type="SMART" id="SM00840">
    <property type="entry name" value="DALR_2"/>
    <property type="match status" value="1"/>
</dbReference>
<evidence type="ECO:0000256" key="4">
    <source>
        <dbReference type="ARBA" id="ARBA00022490"/>
    </source>
</evidence>
<comment type="subunit">
    <text evidence="3 12">Monomer.</text>
</comment>
<dbReference type="Gene3D" id="1.20.120.1910">
    <property type="entry name" value="Cysteine-tRNA ligase, C-terminal anti-codon recognition domain"/>
    <property type="match status" value="1"/>
</dbReference>
<reference evidence="14" key="1">
    <citation type="journal article" date="2020" name="mSystems">
        <title>Genome- and Community-Level Interaction Insights into Carbon Utilization and Element Cycling Functions of Hydrothermarchaeota in Hydrothermal Sediment.</title>
        <authorList>
            <person name="Zhou Z."/>
            <person name="Liu Y."/>
            <person name="Xu W."/>
            <person name="Pan J."/>
            <person name="Luo Z.H."/>
            <person name="Li M."/>
        </authorList>
    </citation>
    <scope>NUCLEOTIDE SEQUENCE [LARGE SCALE GENOMIC DNA]</scope>
    <source>
        <strain evidence="14">HyVt-237</strain>
    </source>
</reference>
<dbReference type="InterPro" id="IPR009080">
    <property type="entry name" value="tRNAsynth_Ia_anticodon-bd"/>
</dbReference>
<dbReference type="CDD" id="cd00672">
    <property type="entry name" value="CysRS_core"/>
    <property type="match status" value="1"/>
</dbReference>
<dbReference type="Gene3D" id="3.40.50.620">
    <property type="entry name" value="HUPs"/>
    <property type="match status" value="1"/>
</dbReference>
<comment type="similarity">
    <text evidence="2 12">Belongs to the class-I aminoacyl-tRNA synthetase family.</text>
</comment>